<reference evidence="1 2" key="1">
    <citation type="journal article" date="2007" name="Nat. Biotechnol.">
        <title>Complete genome sequence of the myxobacterium Sorangium cellulosum.</title>
        <authorList>
            <person name="Schneiker S."/>
            <person name="Perlova O."/>
            <person name="Kaiser O."/>
            <person name="Gerth K."/>
            <person name="Alici A."/>
            <person name="Altmeyer M.O."/>
            <person name="Bartels D."/>
            <person name="Bekel T."/>
            <person name="Beyer S."/>
            <person name="Bode E."/>
            <person name="Bode H.B."/>
            <person name="Bolten C.J."/>
            <person name="Choudhuri J.V."/>
            <person name="Doss S."/>
            <person name="Elnakady Y.A."/>
            <person name="Frank B."/>
            <person name="Gaigalat L."/>
            <person name="Goesmann A."/>
            <person name="Groeger C."/>
            <person name="Gross F."/>
            <person name="Jelsbak L."/>
            <person name="Jelsbak L."/>
            <person name="Kalinowski J."/>
            <person name="Kegler C."/>
            <person name="Knauber T."/>
            <person name="Konietzny S."/>
            <person name="Kopp M."/>
            <person name="Krause L."/>
            <person name="Krug D."/>
            <person name="Linke B."/>
            <person name="Mahmud T."/>
            <person name="Martinez-Arias R."/>
            <person name="McHardy A.C."/>
            <person name="Merai M."/>
            <person name="Meyer F."/>
            <person name="Mormann S."/>
            <person name="Munoz-Dorado J."/>
            <person name="Perez J."/>
            <person name="Pradella S."/>
            <person name="Rachid S."/>
            <person name="Raddatz G."/>
            <person name="Rosenau F."/>
            <person name="Rueckert C."/>
            <person name="Sasse F."/>
            <person name="Scharfe M."/>
            <person name="Schuster S.C."/>
            <person name="Suen G."/>
            <person name="Treuner-Lange A."/>
            <person name="Velicer G.J."/>
            <person name="Vorholter F.-J."/>
            <person name="Weissman K.J."/>
            <person name="Welch R.D."/>
            <person name="Wenzel S.C."/>
            <person name="Whitworth D.E."/>
            <person name="Wilhelm S."/>
            <person name="Wittmann C."/>
            <person name="Bloecker H."/>
            <person name="Puehler A."/>
            <person name="Mueller R."/>
        </authorList>
    </citation>
    <scope>NUCLEOTIDE SEQUENCE [LARGE SCALE GENOMIC DNA]</scope>
    <source>
        <strain evidence="2">So ce56</strain>
    </source>
</reference>
<organism evidence="1 2">
    <name type="scientific">Sorangium cellulosum (strain So ce56)</name>
    <name type="common">Polyangium cellulosum (strain So ce56)</name>
    <dbReference type="NCBI Taxonomy" id="448385"/>
    <lineage>
        <taxon>Bacteria</taxon>
        <taxon>Pseudomonadati</taxon>
        <taxon>Myxococcota</taxon>
        <taxon>Polyangia</taxon>
        <taxon>Polyangiales</taxon>
        <taxon>Polyangiaceae</taxon>
        <taxon>Sorangium</taxon>
    </lineage>
</organism>
<dbReference type="Proteomes" id="UP000002139">
    <property type="component" value="Chromosome"/>
</dbReference>
<dbReference type="KEGG" id="scl:sce5835"/>
<evidence type="ECO:0000313" key="1">
    <source>
        <dbReference type="EMBL" id="CAN95998.1"/>
    </source>
</evidence>
<gene>
    <name evidence="1" type="ordered locus">sce5835</name>
</gene>
<protein>
    <submittedName>
        <fullName evidence="1">Uncharacterized protein</fullName>
    </submittedName>
</protein>
<proteinExistence type="predicted"/>
<dbReference type="HOGENOM" id="CLU_1509630_0_0_7"/>
<accession>A9G8I6</accession>
<evidence type="ECO:0000313" key="2">
    <source>
        <dbReference type="Proteomes" id="UP000002139"/>
    </source>
</evidence>
<sequence>MPTETTKYPPGVLSLLYHLRYTGLSVNSDKNKVLKDFRLSATEKKVFNKCGDMGHPDDDCVANVLYLTKDEVNERLFKNTSGEAPAPSASGVARKPGLLSFLYHLVHTAEVYNRFHPDDEAHKSESRSSLMSEFKLSERQKKKLDSHIARGPSDDGSLEALLDLAVPELNGDAWYKAW</sequence>
<keyword evidence="2" id="KW-1185">Reference proteome</keyword>
<name>A9G8I6_SORC5</name>
<dbReference type="RefSeq" id="WP_012238463.1">
    <property type="nucleotide sequence ID" value="NC_010162.1"/>
</dbReference>
<dbReference type="AlphaFoldDB" id="A9G8I6"/>
<dbReference type="EMBL" id="AM746676">
    <property type="protein sequence ID" value="CAN95998.1"/>
    <property type="molecule type" value="Genomic_DNA"/>
</dbReference>
<dbReference type="STRING" id="448385.sce5835"/>